<dbReference type="GO" id="GO:0005119">
    <property type="term" value="F:smoothened binding"/>
    <property type="evidence" value="ECO:0007669"/>
    <property type="project" value="TreeGrafter"/>
</dbReference>
<gene>
    <name evidence="3" type="primary">BBS1</name>
    <name evidence="3" type="ORF">HK100_009997</name>
</gene>
<dbReference type="GO" id="GO:0061512">
    <property type="term" value="P:protein localization to cilium"/>
    <property type="evidence" value="ECO:0007669"/>
    <property type="project" value="TreeGrafter"/>
</dbReference>
<feature type="region of interest" description="Disordered" evidence="1">
    <location>
        <begin position="27"/>
        <end position="46"/>
    </location>
</feature>
<comment type="caution">
    <text evidence="3">The sequence shown here is derived from an EMBL/GenBank/DDBJ whole genome shotgun (WGS) entry which is preliminary data.</text>
</comment>
<sequence length="715" mass="79553">MSSREVHPPNKLGIIRSFLRHVRRSQPFSSAANNPNSTQESTSTLCETSVLDETTPNEIDDNDLNVKLCENAYKFEETGLLLSDVTLRPSISPFYLPPKRAPRIMNTNVASETDSTKESHATSRNTIKIGKEQELCNASNEDKTWLRSIQTESTGIKFPMQSCTCLANIDGSAEASLLVADLVIPNNENNLPQTVIKTIQGHRIVGEHKVPAPPVALVYFYPDINTQPRIPVVALASGPNVFMYHANTPFQRFSLPCLVPNANEAEVWEILRVAMAACLNTAANDFKKIEVLVDLNIIEFCWENLNEIKRHGIDLTERSLRFLNLKDPKAKQLFISDEALSPLVIQSEISCMTVMYRNSDAADAQGMLVIGNNEKIIYIVSPPGYSIIEKFSVVSPIANIAVHGFYENEFVLGVVGKDRNLTFISRTIVQNIGYLETLAVGIVAIQTEFIIALMNKKIVSYSLIEKKFLSSKIMPSAVLAIEKMSQQMLVGYAVALENKEIFALKFGNFGRDSGCLAMIKSSGELDVRILRRHALLNELTENEVIEDTSKKSNIHLDRNEKTSSISNDIKFGVKVNGIAPSFKVTVTLANIGLIDSFRIYLTFCADPNIYQIEFPAFELGLSKGQKIERETLIHLISQETSGIFVPQKTYPLTNVNANTHNFCGHHVFLSGKLSPAAGESFLKKLIHATAERRLVIESPDDVHEEFIAEENEAFE</sequence>
<evidence type="ECO:0000259" key="2">
    <source>
        <dbReference type="Pfam" id="PF14779"/>
    </source>
</evidence>
<reference evidence="3" key="1">
    <citation type="submission" date="2020-05" db="EMBL/GenBank/DDBJ databases">
        <title>Phylogenomic resolution of chytrid fungi.</title>
        <authorList>
            <person name="Stajich J.E."/>
            <person name="Amses K."/>
            <person name="Simmons R."/>
            <person name="Seto K."/>
            <person name="Myers J."/>
            <person name="Bonds A."/>
            <person name="Quandt C.A."/>
            <person name="Barry K."/>
            <person name="Liu P."/>
            <person name="Grigoriev I."/>
            <person name="Longcore J.E."/>
            <person name="James T.Y."/>
        </authorList>
    </citation>
    <scope>NUCLEOTIDE SEQUENCE</scope>
    <source>
        <strain evidence="3">JEL0513</strain>
    </source>
</reference>
<dbReference type="Proteomes" id="UP001211907">
    <property type="component" value="Unassembled WGS sequence"/>
</dbReference>
<dbReference type="GO" id="GO:1905515">
    <property type="term" value="P:non-motile cilium assembly"/>
    <property type="evidence" value="ECO:0007669"/>
    <property type="project" value="InterPro"/>
</dbReference>
<dbReference type="GO" id="GO:0005930">
    <property type="term" value="C:axoneme"/>
    <property type="evidence" value="ECO:0007669"/>
    <property type="project" value="TreeGrafter"/>
</dbReference>
<dbReference type="PANTHER" id="PTHR20870">
    <property type="entry name" value="BARDET-BIEDL SYNDROME 1 PROTEIN"/>
    <property type="match status" value="1"/>
</dbReference>
<dbReference type="Pfam" id="PF14779">
    <property type="entry name" value="BBS1"/>
    <property type="match status" value="2"/>
</dbReference>
<dbReference type="GO" id="GO:0034464">
    <property type="term" value="C:BBSome"/>
    <property type="evidence" value="ECO:0007669"/>
    <property type="project" value="InterPro"/>
</dbReference>
<evidence type="ECO:0000256" key="1">
    <source>
        <dbReference type="SAM" id="MobiDB-lite"/>
    </source>
</evidence>
<accession>A0AAD5XHR9</accession>
<name>A0AAD5XHR9_9FUNG</name>
<feature type="non-terminal residue" evidence="3">
    <location>
        <position position="715"/>
    </location>
</feature>
<dbReference type="EMBL" id="JADGJH010000533">
    <property type="protein sequence ID" value="KAJ3126964.1"/>
    <property type="molecule type" value="Genomic_DNA"/>
</dbReference>
<evidence type="ECO:0000313" key="3">
    <source>
        <dbReference type="EMBL" id="KAJ3126964.1"/>
    </source>
</evidence>
<dbReference type="InterPro" id="IPR032728">
    <property type="entry name" value="BBS1_N"/>
</dbReference>
<keyword evidence="4" id="KW-1185">Reference proteome</keyword>
<dbReference type="GO" id="GO:0005815">
    <property type="term" value="C:microtubule organizing center"/>
    <property type="evidence" value="ECO:0007669"/>
    <property type="project" value="TreeGrafter"/>
</dbReference>
<proteinExistence type="predicted"/>
<organism evidence="3 4">
    <name type="scientific">Physocladia obscura</name>
    <dbReference type="NCBI Taxonomy" id="109957"/>
    <lineage>
        <taxon>Eukaryota</taxon>
        <taxon>Fungi</taxon>
        <taxon>Fungi incertae sedis</taxon>
        <taxon>Chytridiomycota</taxon>
        <taxon>Chytridiomycota incertae sedis</taxon>
        <taxon>Chytridiomycetes</taxon>
        <taxon>Chytridiales</taxon>
        <taxon>Chytriomycetaceae</taxon>
        <taxon>Physocladia</taxon>
    </lineage>
</organism>
<evidence type="ECO:0000313" key="4">
    <source>
        <dbReference type="Proteomes" id="UP001211907"/>
    </source>
</evidence>
<protein>
    <submittedName>
        <fullName evidence="3">Bardet-Biedl syndrome 1 protein</fullName>
    </submittedName>
</protein>
<feature type="domain" description="Bardet-Biedl syndrome 1 N-terminal" evidence="2">
    <location>
        <begin position="145"/>
        <end position="290"/>
    </location>
</feature>
<dbReference type="InterPro" id="IPR028784">
    <property type="entry name" value="BBS1"/>
</dbReference>
<dbReference type="GO" id="GO:0005113">
    <property type="term" value="F:patched binding"/>
    <property type="evidence" value="ECO:0007669"/>
    <property type="project" value="TreeGrafter"/>
</dbReference>
<feature type="domain" description="Bardet-Biedl syndrome 1 N-terminal" evidence="2">
    <location>
        <begin position="303"/>
        <end position="424"/>
    </location>
</feature>
<dbReference type="AlphaFoldDB" id="A0AAD5XHR9"/>
<dbReference type="PANTHER" id="PTHR20870:SF0">
    <property type="entry name" value="BARDET-BIEDL SYNDROME 1 PROTEIN"/>
    <property type="match status" value="1"/>
</dbReference>